<dbReference type="PANTHER" id="PTHR43423">
    <property type="entry name" value="ABC TRANSPORTER I FAMILY MEMBER 17"/>
    <property type="match status" value="1"/>
</dbReference>
<evidence type="ECO:0000256" key="7">
    <source>
        <dbReference type="ARBA" id="ARBA00022967"/>
    </source>
</evidence>
<comment type="caution">
    <text evidence="10">The sequence shown here is derived from an EMBL/GenBank/DDBJ whole genome shotgun (WGS) entry which is preliminary data.</text>
</comment>
<organism evidence="10 11">
    <name type="scientific">Coralloluteibacterium thermophilum</name>
    <dbReference type="NCBI Taxonomy" id="2707049"/>
    <lineage>
        <taxon>Bacteria</taxon>
        <taxon>Pseudomonadati</taxon>
        <taxon>Pseudomonadota</taxon>
        <taxon>Gammaproteobacteria</taxon>
        <taxon>Lysobacterales</taxon>
        <taxon>Lysobacteraceae</taxon>
        <taxon>Coralloluteibacterium</taxon>
    </lineage>
</organism>
<dbReference type="RefSeq" id="WP_377004863.1">
    <property type="nucleotide sequence ID" value="NZ_JBHSGG010000031.1"/>
</dbReference>
<dbReference type="Proteomes" id="UP001595892">
    <property type="component" value="Unassembled WGS sequence"/>
</dbReference>
<keyword evidence="2" id="KW-1003">Cell membrane</keyword>
<evidence type="ECO:0000256" key="2">
    <source>
        <dbReference type="ARBA" id="ARBA00022475"/>
    </source>
</evidence>
<feature type="domain" description="ABC transporter" evidence="9">
    <location>
        <begin position="18"/>
        <end position="259"/>
    </location>
</feature>
<evidence type="ECO:0000256" key="5">
    <source>
        <dbReference type="ARBA" id="ARBA00022741"/>
    </source>
</evidence>
<dbReference type="PROSITE" id="PS50893">
    <property type="entry name" value="ABC_TRANSPORTER_2"/>
    <property type="match status" value="1"/>
</dbReference>
<reference evidence="11" key="1">
    <citation type="journal article" date="2019" name="Int. J. Syst. Evol. Microbiol.">
        <title>The Global Catalogue of Microorganisms (GCM) 10K type strain sequencing project: providing services to taxonomists for standard genome sequencing and annotation.</title>
        <authorList>
            <consortium name="The Broad Institute Genomics Platform"/>
            <consortium name="The Broad Institute Genome Sequencing Center for Infectious Disease"/>
            <person name="Wu L."/>
            <person name="Ma J."/>
        </authorList>
    </citation>
    <scope>NUCLEOTIDE SEQUENCE [LARGE SCALE GENOMIC DNA]</scope>
    <source>
        <strain evidence="11">CGMCC 1.13574</strain>
    </source>
</reference>
<keyword evidence="7" id="KW-1278">Translocase</keyword>
<dbReference type="CDD" id="cd03260">
    <property type="entry name" value="ABC_PstB_phosphate_transporter"/>
    <property type="match status" value="1"/>
</dbReference>
<dbReference type="PROSITE" id="PS00211">
    <property type="entry name" value="ABC_TRANSPORTER_1"/>
    <property type="match status" value="1"/>
</dbReference>
<dbReference type="SUPFAM" id="SSF52540">
    <property type="entry name" value="P-loop containing nucleoside triphosphate hydrolases"/>
    <property type="match status" value="1"/>
</dbReference>
<evidence type="ECO:0000256" key="8">
    <source>
        <dbReference type="ARBA" id="ARBA00023136"/>
    </source>
</evidence>
<accession>A0ABV9NNQ4</accession>
<sequence length="264" mass="29445">MAGALPGRSEQAETRDKLVARGLTFHYGDFQALKTIDLAIPEKRVTALIGPSGCGKSTLLRIFNRIYSIYPGQRAEGEILLDGENILDPRYPLNRLRSKVGMVFQKPVPFPMSIYDNVAYGLKHHEKLKRSELDDRVEQALNQAALWPEVKDKLKRSALGLSGGQQQRLCIARAVALRPEVILFDEPTSALDPIATGKIEQLVAELKSDYTIAIVTHNMQQAARCSDYTAFMYLGELVEHGPTDVLFSRPAKQQTEDYITGRFG</sequence>
<proteinExistence type="predicted"/>
<dbReference type="InterPro" id="IPR027417">
    <property type="entry name" value="P-loop_NTPase"/>
</dbReference>
<keyword evidence="1" id="KW-0813">Transport</keyword>
<keyword evidence="11" id="KW-1185">Reference proteome</keyword>
<protein>
    <submittedName>
        <fullName evidence="10">Phosphate ABC transporter ATP-binding protein PstB</fullName>
    </submittedName>
</protein>
<evidence type="ECO:0000256" key="6">
    <source>
        <dbReference type="ARBA" id="ARBA00022840"/>
    </source>
</evidence>
<evidence type="ECO:0000256" key="4">
    <source>
        <dbReference type="ARBA" id="ARBA00022592"/>
    </source>
</evidence>
<dbReference type="NCBIfam" id="TIGR00972">
    <property type="entry name" value="3a0107s01c2"/>
    <property type="match status" value="1"/>
</dbReference>
<dbReference type="Gene3D" id="3.40.50.300">
    <property type="entry name" value="P-loop containing nucleotide triphosphate hydrolases"/>
    <property type="match status" value="1"/>
</dbReference>
<evidence type="ECO:0000256" key="1">
    <source>
        <dbReference type="ARBA" id="ARBA00022448"/>
    </source>
</evidence>
<keyword evidence="4" id="KW-0592">Phosphate transport</keyword>
<evidence type="ECO:0000256" key="3">
    <source>
        <dbReference type="ARBA" id="ARBA00022519"/>
    </source>
</evidence>
<dbReference type="InterPro" id="IPR017871">
    <property type="entry name" value="ABC_transporter-like_CS"/>
</dbReference>
<dbReference type="SMART" id="SM00382">
    <property type="entry name" value="AAA"/>
    <property type="match status" value="1"/>
</dbReference>
<dbReference type="GO" id="GO:0005524">
    <property type="term" value="F:ATP binding"/>
    <property type="evidence" value="ECO:0007669"/>
    <property type="project" value="UniProtKB-KW"/>
</dbReference>
<keyword evidence="6 10" id="KW-0067">ATP-binding</keyword>
<dbReference type="EMBL" id="JBHSGG010000031">
    <property type="protein sequence ID" value="MFC4728771.1"/>
    <property type="molecule type" value="Genomic_DNA"/>
</dbReference>
<keyword evidence="5" id="KW-0547">Nucleotide-binding</keyword>
<gene>
    <name evidence="10" type="primary">pstB</name>
    <name evidence="10" type="ORF">ACFO3Q_11380</name>
</gene>
<dbReference type="PANTHER" id="PTHR43423:SF3">
    <property type="entry name" value="PHOSPHATE IMPORT ATP-BINDING PROTEIN PSTB"/>
    <property type="match status" value="1"/>
</dbReference>
<dbReference type="InterPro" id="IPR003439">
    <property type="entry name" value="ABC_transporter-like_ATP-bd"/>
</dbReference>
<keyword evidence="3" id="KW-0997">Cell inner membrane</keyword>
<dbReference type="InterPro" id="IPR005670">
    <property type="entry name" value="PstB-like"/>
</dbReference>
<keyword evidence="8" id="KW-0472">Membrane</keyword>
<dbReference type="Pfam" id="PF00005">
    <property type="entry name" value="ABC_tran"/>
    <property type="match status" value="1"/>
</dbReference>
<evidence type="ECO:0000313" key="11">
    <source>
        <dbReference type="Proteomes" id="UP001595892"/>
    </source>
</evidence>
<evidence type="ECO:0000259" key="9">
    <source>
        <dbReference type="PROSITE" id="PS50893"/>
    </source>
</evidence>
<name>A0ABV9NNQ4_9GAMM</name>
<evidence type="ECO:0000313" key="10">
    <source>
        <dbReference type="EMBL" id="MFC4728771.1"/>
    </source>
</evidence>
<dbReference type="InterPro" id="IPR003593">
    <property type="entry name" value="AAA+_ATPase"/>
</dbReference>